<protein>
    <submittedName>
        <fullName evidence="1">Uncharacterized protein</fullName>
    </submittedName>
</protein>
<name>A0A2M7G850_9BACT</name>
<proteinExistence type="predicted"/>
<accession>A0A2M7G850</accession>
<organism evidence="1 2">
    <name type="scientific">bacterium (Candidatus Blackallbacteria) CG17_big_fil_post_rev_8_21_14_2_50_48_46</name>
    <dbReference type="NCBI Taxonomy" id="2014261"/>
    <lineage>
        <taxon>Bacteria</taxon>
        <taxon>Candidatus Blackallbacteria</taxon>
    </lineage>
</organism>
<dbReference type="Proteomes" id="UP000231019">
    <property type="component" value="Unassembled WGS sequence"/>
</dbReference>
<dbReference type="EMBL" id="PFFQ01000013">
    <property type="protein sequence ID" value="PIW18198.1"/>
    <property type="molecule type" value="Genomic_DNA"/>
</dbReference>
<gene>
    <name evidence="1" type="ORF">COW36_05365</name>
</gene>
<comment type="caution">
    <text evidence="1">The sequence shown here is derived from an EMBL/GenBank/DDBJ whole genome shotgun (WGS) entry which is preliminary data.</text>
</comment>
<sequence length="245" mass="27959">MKRVQKELLESLGAELVSVYIRPGESVEKDKYLVLLYDASVSHLRSLRPLLEKYKNLGSFQFMGYQEMLSMLTVSSLDVVNWYFGGISLLEDDILAHYRIHLGNLCDQLEIALHKESSQFRHEILMADTKRKETQALNRSWMRFEASILPGLYCVSGVGSDLHQLESAFSLAEEGFLCALAKDLQEKSFLADEICLQKWEESLLHLTYQMEVFAGYLAEDELALRNLNLTLFPAEPGLQNLRSVS</sequence>
<reference evidence="1 2" key="1">
    <citation type="submission" date="2017-09" db="EMBL/GenBank/DDBJ databases">
        <title>Depth-based differentiation of microbial function through sediment-hosted aquifers and enrichment of novel symbionts in the deep terrestrial subsurface.</title>
        <authorList>
            <person name="Probst A.J."/>
            <person name="Ladd B."/>
            <person name="Jarett J.K."/>
            <person name="Geller-Mcgrath D.E."/>
            <person name="Sieber C.M."/>
            <person name="Emerson J.B."/>
            <person name="Anantharaman K."/>
            <person name="Thomas B.C."/>
            <person name="Malmstrom R."/>
            <person name="Stieglmeier M."/>
            <person name="Klingl A."/>
            <person name="Woyke T."/>
            <person name="Ryan C.M."/>
            <person name="Banfield J.F."/>
        </authorList>
    </citation>
    <scope>NUCLEOTIDE SEQUENCE [LARGE SCALE GENOMIC DNA]</scope>
    <source>
        <strain evidence="1">CG17_big_fil_post_rev_8_21_14_2_50_48_46</strain>
    </source>
</reference>
<evidence type="ECO:0000313" key="1">
    <source>
        <dbReference type="EMBL" id="PIW18198.1"/>
    </source>
</evidence>
<dbReference type="AlphaFoldDB" id="A0A2M7G850"/>
<evidence type="ECO:0000313" key="2">
    <source>
        <dbReference type="Proteomes" id="UP000231019"/>
    </source>
</evidence>